<reference evidence="5 6" key="1">
    <citation type="submission" date="2018-11" db="EMBL/GenBank/DDBJ databases">
        <title>Sequencing the genomes of 1000 actinobacteria strains.</title>
        <authorList>
            <person name="Klenk H.-P."/>
        </authorList>
    </citation>
    <scope>NUCLEOTIDE SEQUENCE [LARGE SCALE GENOMIC DNA]</scope>
    <source>
        <strain evidence="5 6">DSM 43634</strain>
    </source>
</reference>
<gene>
    <name evidence="5" type="ORF">EDD30_0183</name>
</gene>
<organism evidence="5 6">
    <name type="scientific">Couchioplanes caeruleus</name>
    <dbReference type="NCBI Taxonomy" id="56438"/>
    <lineage>
        <taxon>Bacteria</taxon>
        <taxon>Bacillati</taxon>
        <taxon>Actinomycetota</taxon>
        <taxon>Actinomycetes</taxon>
        <taxon>Micromonosporales</taxon>
        <taxon>Micromonosporaceae</taxon>
        <taxon>Couchioplanes</taxon>
    </lineage>
</organism>
<name>A0A3N1GBA3_9ACTN</name>
<evidence type="ECO:0000313" key="6">
    <source>
        <dbReference type="Proteomes" id="UP000271683"/>
    </source>
</evidence>
<keyword evidence="2" id="KW-0238">DNA-binding</keyword>
<dbReference type="InterPro" id="IPR036388">
    <property type="entry name" value="WH-like_DNA-bd_sf"/>
</dbReference>
<dbReference type="EMBL" id="RJKL01000001">
    <property type="protein sequence ID" value="ROP27511.1"/>
    <property type="molecule type" value="Genomic_DNA"/>
</dbReference>
<evidence type="ECO:0000259" key="4">
    <source>
        <dbReference type="PROSITE" id="PS50949"/>
    </source>
</evidence>
<dbReference type="PANTHER" id="PTHR38445">
    <property type="entry name" value="HTH-TYPE TRANSCRIPTIONAL REPRESSOR YTRA"/>
    <property type="match status" value="1"/>
</dbReference>
<dbReference type="InterPro" id="IPR036390">
    <property type="entry name" value="WH_DNA-bd_sf"/>
</dbReference>
<dbReference type="GO" id="GO:0003700">
    <property type="term" value="F:DNA-binding transcription factor activity"/>
    <property type="evidence" value="ECO:0007669"/>
    <property type="project" value="InterPro"/>
</dbReference>
<evidence type="ECO:0000313" key="5">
    <source>
        <dbReference type="EMBL" id="ROP27511.1"/>
    </source>
</evidence>
<proteinExistence type="predicted"/>
<dbReference type="Pfam" id="PF00392">
    <property type="entry name" value="GntR"/>
    <property type="match status" value="1"/>
</dbReference>
<keyword evidence="1" id="KW-0805">Transcription regulation</keyword>
<dbReference type="PANTHER" id="PTHR38445:SF9">
    <property type="entry name" value="HTH-TYPE TRANSCRIPTIONAL REPRESSOR YTRA"/>
    <property type="match status" value="1"/>
</dbReference>
<protein>
    <submittedName>
        <fullName evidence="5">GntR family transcriptional regulator</fullName>
    </submittedName>
</protein>
<dbReference type="SUPFAM" id="SSF46785">
    <property type="entry name" value="Winged helix' DNA-binding domain"/>
    <property type="match status" value="1"/>
</dbReference>
<dbReference type="PROSITE" id="PS50949">
    <property type="entry name" value="HTH_GNTR"/>
    <property type="match status" value="1"/>
</dbReference>
<dbReference type="InterPro" id="IPR000524">
    <property type="entry name" value="Tscrpt_reg_HTH_GntR"/>
</dbReference>
<comment type="caution">
    <text evidence="5">The sequence shown here is derived from an EMBL/GenBank/DDBJ whole genome shotgun (WGS) entry which is preliminary data.</text>
</comment>
<dbReference type="CDD" id="cd07377">
    <property type="entry name" value="WHTH_GntR"/>
    <property type="match status" value="1"/>
</dbReference>
<dbReference type="Proteomes" id="UP000271683">
    <property type="component" value="Unassembled WGS sequence"/>
</dbReference>
<keyword evidence="3" id="KW-0804">Transcription</keyword>
<sequence>MTDGGPRVDIVIDPASPVPPYEQVRTRIAALAAQGVLAAGTRLPPVRRLAADLGLAVNTVARAYRELEQAGLVETHGRAGTLVTPAAAGTPVAAHAAAQRYADETRALGLTPEAALALVQAVLRRPG</sequence>
<feature type="domain" description="HTH gntR-type" evidence="4">
    <location>
        <begin position="18"/>
        <end position="86"/>
    </location>
</feature>
<dbReference type="SMART" id="SM00345">
    <property type="entry name" value="HTH_GNTR"/>
    <property type="match status" value="1"/>
</dbReference>
<evidence type="ECO:0000256" key="2">
    <source>
        <dbReference type="ARBA" id="ARBA00023125"/>
    </source>
</evidence>
<dbReference type="GO" id="GO:0003677">
    <property type="term" value="F:DNA binding"/>
    <property type="evidence" value="ECO:0007669"/>
    <property type="project" value="UniProtKB-KW"/>
</dbReference>
<dbReference type="AlphaFoldDB" id="A0A3N1GBA3"/>
<dbReference type="Gene3D" id="1.10.10.10">
    <property type="entry name" value="Winged helix-like DNA-binding domain superfamily/Winged helix DNA-binding domain"/>
    <property type="match status" value="1"/>
</dbReference>
<evidence type="ECO:0000256" key="3">
    <source>
        <dbReference type="ARBA" id="ARBA00023163"/>
    </source>
</evidence>
<accession>A0A3N1GBA3</accession>
<evidence type="ECO:0000256" key="1">
    <source>
        <dbReference type="ARBA" id="ARBA00023015"/>
    </source>
</evidence>